<keyword evidence="4" id="KW-1185">Reference proteome</keyword>
<protein>
    <submittedName>
        <fullName evidence="3">Uncharacterized protein</fullName>
    </submittedName>
</protein>
<evidence type="ECO:0000313" key="4">
    <source>
        <dbReference type="Proteomes" id="UP000032366"/>
    </source>
</evidence>
<dbReference type="STRING" id="569857.TP70_08105"/>
<dbReference type="Proteomes" id="UP000254100">
    <property type="component" value="Unassembled WGS sequence"/>
</dbReference>
<dbReference type="Proteomes" id="UP000032366">
    <property type="component" value="Unassembled WGS sequence"/>
</dbReference>
<proteinExistence type="predicted"/>
<name>A0A0D6XNG6_9STAP</name>
<evidence type="ECO:0000313" key="5">
    <source>
        <dbReference type="Proteomes" id="UP000254100"/>
    </source>
</evidence>
<keyword evidence="1" id="KW-0175">Coiled coil</keyword>
<sequence>MVKQKELLMYEFKSMVSYLTKVDTKQSEFKNESELANQKFYGLIMQQEVHVLNEEIDKLKEQNRLLTKSLILSSIE</sequence>
<evidence type="ECO:0000313" key="3">
    <source>
        <dbReference type="EMBL" id="SUM57363.1"/>
    </source>
</evidence>
<organism evidence="3 5">
    <name type="scientific">Staphylococcus microti</name>
    <dbReference type="NCBI Taxonomy" id="569857"/>
    <lineage>
        <taxon>Bacteria</taxon>
        <taxon>Bacillati</taxon>
        <taxon>Bacillota</taxon>
        <taxon>Bacilli</taxon>
        <taxon>Bacillales</taxon>
        <taxon>Staphylococcaceae</taxon>
        <taxon>Staphylococcus</taxon>
    </lineage>
</organism>
<gene>
    <name evidence="3" type="ORF">NCTC13832_01037</name>
    <name evidence="2" type="ORF">TP70_08105</name>
</gene>
<dbReference type="RefSeq" id="WP_044360877.1">
    <property type="nucleotide sequence ID" value="NZ_JXWY01000053.1"/>
</dbReference>
<reference evidence="3 5" key="2">
    <citation type="submission" date="2018-06" db="EMBL/GenBank/DDBJ databases">
        <authorList>
            <consortium name="Pathogen Informatics"/>
            <person name="Doyle S."/>
        </authorList>
    </citation>
    <scope>NUCLEOTIDE SEQUENCE [LARGE SCALE GENOMIC DNA]</scope>
    <source>
        <strain evidence="3 5">NCTC13832</strain>
    </source>
</reference>
<evidence type="ECO:0000256" key="1">
    <source>
        <dbReference type="SAM" id="Coils"/>
    </source>
</evidence>
<feature type="coiled-coil region" evidence="1">
    <location>
        <begin position="42"/>
        <end position="69"/>
    </location>
</feature>
<dbReference type="EMBL" id="UHDT01000001">
    <property type="protein sequence ID" value="SUM57363.1"/>
    <property type="molecule type" value="Genomic_DNA"/>
</dbReference>
<reference evidence="2 4" key="1">
    <citation type="submission" date="2015-01" db="EMBL/GenBank/DDBJ databases">
        <authorList>
            <person name="Guo J."/>
        </authorList>
    </citation>
    <scope>NUCLEOTIDE SEQUENCE [LARGE SCALE GENOMIC DNA]</scope>
    <source>
        <strain evidence="2 4">DSM 22147</strain>
    </source>
</reference>
<evidence type="ECO:0000313" key="2">
    <source>
        <dbReference type="EMBL" id="KIX90359.1"/>
    </source>
</evidence>
<dbReference type="EMBL" id="JXWY01000053">
    <property type="protein sequence ID" value="KIX90359.1"/>
    <property type="molecule type" value="Genomic_DNA"/>
</dbReference>
<accession>A0A0D6XNG6</accession>
<dbReference type="AlphaFoldDB" id="A0A0D6XNG6"/>